<sequence length="60" mass="6789">IATVFVLCESRTKVLYRAIWEKVIKLAPALQNNVKFIMVDYEKAAIATLHEFFPVAAIHG</sequence>
<keyword evidence="2" id="KW-1185">Reference proteome</keyword>
<dbReference type="Proteomes" id="UP000000311">
    <property type="component" value="Unassembled WGS sequence"/>
</dbReference>
<proteinExistence type="predicted"/>
<reference evidence="1 2" key="1">
    <citation type="journal article" date="2010" name="Science">
        <title>Genomic comparison of the ants Camponotus floridanus and Harpegnathos saltator.</title>
        <authorList>
            <person name="Bonasio R."/>
            <person name="Zhang G."/>
            <person name="Ye C."/>
            <person name="Mutti N.S."/>
            <person name="Fang X."/>
            <person name="Qin N."/>
            <person name="Donahue G."/>
            <person name="Yang P."/>
            <person name="Li Q."/>
            <person name="Li C."/>
            <person name="Zhang P."/>
            <person name="Huang Z."/>
            <person name="Berger S.L."/>
            <person name="Reinberg D."/>
            <person name="Wang J."/>
            <person name="Liebig J."/>
        </authorList>
    </citation>
    <scope>NUCLEOTIDE SEQUENCE [LARGE SCALE GENOMIC DNA]</scope>
    <source>
        <strain evidence="2">C129</strain>
    </source>
</reference>
<name>E2ATI1_CAMFO</name>
<protein>
    <recommendedName>
        <fullName evidence="3">MULE transposase domain-containing protein</fullName>
    </recommendedName>
</protein>
<dbReference type="EMBL" id="GL442590">
    <property type="protein sequence ID" value="EFN63261.1"/>
    <property type="molecule type" value="Genomic_DNA"/>
</dbReference>
<gene>
    <name evidence="1" type="ORF">EAG_06974</name>
</gene>
<dbReference type="InParanoid" id="E2ATI1"/>
<feature type="non-terminal residue" evidence="1">
    <location>
        <position position="60"/>
    </location>
</feature>
<organism evidence="2">
    <name type="scientific">Camponotus floridanus</name>
    <name type="common">Florida carpenter ant</name>
    <dbReference type="NCBI Taxonomy" id="104421"/>
    <lineage>
        <taxon>Eukaryota</taxon>
        <taxon>Metazoa</taxon>
        <taxon>Ecdysozoa</taxon>
        <taxon>Arthropoda</taxon>
        <taxon>Hexapoda</taxon>
        <taxon>Insecta</taxon>
        <taxon>Pterygota</taxon>
        <taxon>Neoptera</taxon>
        <taxon>Endopterygota</taxon>
        <taxon>Hymenoptera</taxon>
        <taxon>Apocrita</taxon>
        <taxon>Aculeata</taxon>
        <taxon>Formicoidea</taxon>
        <taxon>Formicidae</taxon>
        <taxon>Formicinae</taxon>
        <taxon>Camponotus</taxon>
    </lineage>
</organism>
<evidence type="ECO:0008006" key="3">
    <source>
        <dbReference type="Google" id="ProtNLM"/>
    </source>
</evidence>
<dbReference type="AlphaFoldDB" id="E2ATI1"/>
<evidence type="ECO:0000313" key="1">
    <source>
        <dbReference type="EMBL" id="EFN63261.1"/>
    </source>
</evidence>
<evidence type="ECO:0000313" key="2">
    <source>
        <dbReference type="Proteomes" id="UP000000311"/>
    </source>
</evidence>
<accession>E2ATI1</accession>
<feature type="non-terminal residue" evidence="1">
    <location>
        <position position="1"/>
    </location>
</feature>